<dbReference type="RefSeq" id="WP_305105948.1">
    <property type="nucleotide sequence ID" value="NZ_JAUTWS010000024.1"/>
</dbReference>
<dbReference type="EMBL" id="JAUTWS010000024">
    <property type="protein sequence ID" value="MDO9711089.1"/>
    <property type="molecule type" value="Genomic_DNA"/>
</dbReference>
<name>A0ABT9E4M4_9PROT</name>
<proteinExistence type="predicted"/>
<evidence type="ECO:0000313" key="4">
    <source>
        <dbReference type="Proteomes" id="UP001243009"/>
    </source>
</evidence>
<feature type="transmembrane region" description="Helical" evidence="1">
    <location>
        <begin position="176"/>
        <end position="195"/>
    </location>
</feature>
<dbReference type="InterPro" id="IPR002656">
    <property type="entry name" value="Acyl_transf_3_dom"/>
</dbReference>
<keyword evidence="1" id="KW-0472">Membrane</keyword>
<feature type="transmembrane region" description="Helical" evidence="1">
    <location>
        <begin position="65"/>
        <end position="83"/>
    </location>
</feature>
<protein>
    <submittedName>
        <fullName evidence="3">Acyltransferase family protein</fullName>
    </submittedName>
</protein>
<keyword evidence="3" id="KW-0808">Transferase</keyword>
<keyword evidence="3" id="KW-0012">Acyltransferase</keyword>
<sequence length="404" mass="41863">MPTLPATMPRHGWLEALRGVAALQVLLLHLLGAFWLPLVTGEGGGPAAWLARSPLALLWDGESAVYLFFTMSGVVLAGAFARQVEASGAAFAARLLRLGLPGAAACLLAFLAFHAFPGAHRAAAERLGASWLGGNWTGDGSLASLFWEAGPGLLLLGFDPALAPLPSIASAYNGPLWTLAIELRGSLLVLLLLLARRRWPRAWAWGAALALAWLWRSAYGGFLAGALVALAAPHLPAAAALRRAAPALGLGGALLSWLALRELPDGLALPGGGPGWPAALPAADLLRSLGAALGLGAVAALPGLRRWLERPWLAVLGRLSFPLYLVHWPMILGPGAAAFVALEPRLGGAAARLAGMAAAALLSLLLALAFRPVDEAAIRWSRRLRAALAARGSVMPAAALARRP</sequence>
<dbReference type="PANTHER" id="PTHR23028">
    <property type="entry name" value="ACETYLTRANSFERASE"/>
    <property type="match status" value="1"/>
</dbReference>
<dbReference type="InterPro" id="IPR050879">
    <property type="entry name" value="Acyltransferase_3"/>
</dbReference>
<evidence type="ECO:0000259" key="2">
    <source>
        <dbReference type="Pfam" id="PF01757"/>
    </source>
</evidence>
<gene>
    <name evidence="3" type="ORF">Q7A36_22240</name>
</gene>
<dbReference type="Proteomes" id="UP001243009">
    <property type="component" value="Unassembled WGS sequence"/>
</dbReference>
<feature type="domain" description="Acyltransferase 3" evidence="2">
    <location>
        <begin position="12"/>
        <end position="367"/>
    </location>
</feature>
<evidence type="ECO:0000256" key="1">
    <source>
        <dbReference type="SAM" id="Phobius"/>
    </source>
</evidence>
<feature type="transmembrane region" description="Helical" evidence="1">
    <location>
        <begin position="95"/>
        <end position="116"/>
    </location>
</feature>
<organism evidence="3 4">
    <name type="scientific">Paracraurococcus lichenis</name>
    <dbReference type="NCBI Taxonomy" id="3064888"/>
    <lineage>
        <taxon>Bacteria</taxon>
        <taxon>Pseudomonadati</taxon>
        <taxon>Pseudomonadota</taxon>
        <taxon>Alphaproteobacteria</taxon>
        <taxon>Acetobacterales</taxon>
        <taxon>Roseomonadaceae</taxon>
        <taxon>Paracraurococcus</taxon>
    </lineage>
</organism>
<feature type="transmembrane region" description="Helical" evidence="1">
    <location>
        <begin position="285"/>
        <end position="304"/>
    </location>
</feature>
<keyword evidence="4" id="KW-1185">Reference proteome</keyword>
<evidence type="ECO:0000313" key="3">
    <source>
        <dbReference type="EMBL" id="MDO9711089.1"/>
    </source>
</evidence>
<accession>A0ABT9E4M4</accession>
<comment type="caution">
    <text evidence="3">The sequence shown here is derived from an EMBL/GenBank/DDBJ whole genome shotgun (WGS) entry which is preliminary data.</text>
</comment>
<dbReference type="GO" id="GO:0016746">
    <property type="term" value="F:acyltransferase activity"/>
    <property type="evidence" value="ECO:0007669"/>
    <property type="project" value="UniProtKB-KW"/>
</dbReference>
<dbReference type="Pfam" id="PF01757">
    <property type="entry name" value="Acyl_transf_3"/>
    <property type="match status" value="1"/>
</dbReference>
<reference evidence="3 4" key="1">
    <citation type="submission" date="2023-08" db="EMBL/GenBank/DDBJ databases">
        <title>The draft genome sequence of Paracraurococcus sp. LOR1-02.</title>
        <authorList>
            <person name="Kingkaew E."/>
            <person name="Tanasupawat S."/>
        </authorList>
    </citation>
    <scope>NUCLEOTIDE SEQUENCE [LARGE SCALE GENOMIC DNA]</scope>
    <source>
        <strain evidence="3 4">LOR1-02</strain>
    </source>
</reference>
<keyword evidence="1" id="KW-0812">Transmembrane</keyword>
<dbReference type="PANTHER" id="PTHR23028:SF134">
    <property type="entry name" value="PUTATIVE (AFU_ORTHOLOGUE AFUA_4G08520)-RELATED"/>
    <property type="match status" value="1"/>
</dbReference>
<feature type="transmembrane region" description="Helical" evidence="1">
    <location>
        <begin position="349"/>
        <end position="370"/>
    </location>
</feature>
<feature type="transmembrane region" description="Helical" evidence="1">
    <location>
        <begin position="202"/>
        <end position="232"/>
    </location>
</feature>
<keyword evidence="1" id="KW-1133">Transmembrane helix</keyword>